<feature type="compositionally biased region" description="Polar residues" evidence="1">
    <location>
        <begin position="343"/>
        <end position="364"/>
    </location>
</feature>
<evidence type="ECO:0000313" key="3">
    <source>
        <dbReference type="Proteomes" id="UP000799118"/>
    </source>
</evidence>
<feature type="region of interest" description="Disordered" evidence="1">
    <location>
        <begin position="115"/>
        <end position="157"/>
    </location>
</feature>
<organism evidence="2 3">
    <name type="scientific">Gymnopus androsaceus JB14</name>
    <dbReference type="NCBI Taxonomy" id="1447944"/>
    <lineage>
        <taxon>Eukaryota</taxon>
        <taxon>Fungi</taxon>
        <taxon>Dikarya</taxon>
        <taxon>Basidiomycota</taxon>
        <taxon>Agaricomycotina</taxon>
        <taxon>Agaricomycetes</taxon>
        <taxon>Agaricomycetidae</taxon>
        <taxon>Agaricales</taxon>
        <taxon>Marasmiineae</taxon>
        <taxon>Omphalotaceae</taxon>
        <taxon>Gymnopus</taxon>
    </lineage>
</organism>
<gene>
    <name evidence="2" type="ORF">BT96DRAFT_950046</name>
</gene>
<feature type="compositionally biased region" description="Low complexity" evidence="1">
    <location>
        <begin position="1"/>
        <end position="11"/>
    </location>
</feature>
<sequence length="409" mass="46520">MPRASAHSAAATRHKNQRKNGIISPQEAAELAADPTYINATYNTIDNSAFHASLGMSFQNLPFITSAGLNIFVSHAPMASNLNRPPHPVNVRLRPTASLRILNYEHENQQTLARIYRPRDPRGRFTSSTPAPPLRDKSTPPLHHQNDQAAQQLGSQLREISPEQTPLARHTLPVQYQALFPDPKQAAEWYRDMLTNVQRNGNWEDFETLFNEKEQKLKKMYRNELTKLTITHEQLLTLHESTNQPYHKWYVDKALVLATGAGIWNMDSMISTVWQKLPYAMKKVVDEDTEDWEKFMKAIQDISWGKLKLEAEHKLESQKPTPLIVPEIPRTKLANTLAATQLERPTSPTPNRYCSNPSGGQSYSGARPRCNWDQLNDEQKEALRRNVEAKVQHPNTAVGIAAWMDEARS</sequence>
<dbReference type="AlphaFoldDB" id="A0A6A4GIE0"/>
<name>A0A6A4GIE0_9AGAR</name>
<dbReference type="OrthoDB" id="3055569at2759"/>
<feature type="region of interest" description="Disordered" evidence="1">
    <location>
        <begin position="1"/>
        <end position="23"/>
    </location>
</feature>
<keyword evidence="3" id="KW-1185">Reference proteome</keyword>
<dbReference type="Proteomes" id="UP000799118">
    <property type="component" value="Unassembled WGS sequence"/>
</dbReference>
<accession>A0A6A4GIE0</accession>
<evidence type="ECO:0000313" key="2">
    <source>
        <dbReference type="EMBL" id="KAE9385147.1"/>
    </source>
</evidence>
<dbReference type="EMBL" id="ML770022">
    <property type="protein sequence ID" value="KAE9385147.1"/>
    <property type="molecule type" value="Genomic_DNA"/>
</dbReference>
<proteinExistence type="predicted"/>
<reference evidence="2" key="1">
    <citation type="journal article" date="2019" name="Environ. Microbiol.">
        <title>Fungal ecological strategies reflected in gene transcription - a case study of two litter decomposers.</title>
        <authorList>
            <person name="Barbi F."/>
            <person name="Kohler A."/>
            <person name="Barry K."/>
            <person name="Baskaran P."/>
            <person name="Daum C."/>
            <person name="Fauchery L."/>
            <person name="Ihrmark K."/>
            <person name="Kuo A."/>
            <person name="LaButti K."/>
            <person name="Lipzen A."/>
            <person name="Morin E."/>
            <person name="Grigoriev I.V."/>
            <person name="Henrissat B."/>
            <person name="Lindahl B."/>
            <person name="Martin F."/>
        </authorList>
    </citation>
    <scope>NUCLEOTIDE SEQUENCE</scope>
    <source>
        <strain evidence="2">JB14</strain>
    </source>
</reference>
<evidence type="ECO:0000256" key="1">
    <source>
        <dbReference type="SAM" id="MobiDB-lite"/>
    </source>
</evidence>
<feature type="region of interest" description="Disordered" evidence="1">
    <location>
        <begin position="343"/>
        <end position="368"/>
    </location>
</feature>
<protein>
    <submittedName>
        <fullName evidence="2">Uncharacterized protein</fullName>
    </submittedName>
</protein>